<dbReference type="Proteomes" id="UP000078492">
    <property type="component" value="Unassembled WGS sequence"/>
</dbReference>
<organism evidence="1 2">
    <name type="scientific">Trachymyrmex cornetzi</name>
    <dbReference type="NCBI Taxonomy" id="471704"/>
    <lineage>
        <taxon>Eukaryota</taxon>
        <taxon>Metazoa</taxon>
        <taxon>Ecdysozoa</taxon>
        <taxon>Arthropoda</taxon>
        <taxon>Hexapoda</taxon>
        <taxon>Insecta</taxon>
        <taxon>Pterygota</taxon>
        <taxon>Neoptera</taxon>
        <taxon>Endopterygota</taxon>
        <taxon>Hymenoptera</taxon>
        <taxon>Apocrita</taxon>
        <taxon>Aculeata</taxon>
        <taxon>Formicoidea</taxon>
        <taxon>Formicidae</taxon>
        <taxon>Myrmicinae</taxon>
        <taxon>Trachymyrmex</taxon>
    </lineage>
</organism>
<evidence type="ECO:0000313" key="1">
    <source>
        <dbReference type="EMBL" id="KYN18171.1"/>
    </source>
</evidence>
<keyword evidence="2" id="KW-1185">Reference proteome</keyword>
<proteinExistence type="predicted"/>
<reference evidence="1 2" key="1">
    <citation type="submission" date="2015-09" db="EMBL/GenBank/DDBJ databases">
        <title>Trachymyrmex cornetzi WGS genome.</title>
        <authorList>
            <person name="Nygaard S."/>
            <person name="Hu H."/>
            <person name="Boomsma J."/>
            <person name="Zhang G."/>
        </authorList>
    </citation>
    <scope>NUCLEOTIDE SEQUENCE [LARGE SCALE GENOMIC DNA]</scope>
    <source>
        <strain evidence="1">Tcor2-1</strain>
        <tissue evidence="1">Whole body</tissue>
    </source>
</reference>
<dbReference type="EMBL" id="KQ980031">
    <property type="protein sequence ID" value="KYN18171.1"/>
    <property type="molecule type" value="Genomic_DNA"/>
</dbReference>
<sequence>MNGTRMRRVVETLSNSGEHLGEVLWSHFSCRHALHTGAQPTLISRCAIEKIIESESRPPARPRIAKTAVRLTTLPVRSLELLKHQQKLRVRKVARYSQHDSVQPEKRRWIVNCYTGIRSVRFLHGGIACPPERYYRSRIMGDTLIRR</sequence>
<name>A0A195DZC1_9HYME</name>
<accession>A0A195DZC1</accession>
<evidence type="ECO:0000313" key="2">
    <source>
        <dbReference type="Proteomes" id="UP000078492"/>
    </source>
</evidence>
<protein>
    <submittedName>
        <fullName evidence="1">Uncharacterized protein</fullName>
    </submittedName>
</protein>
<gene>
    <name evidence="1" type="ORF">ALC57_09516</name>
</gene>
<dbReference type="AlphaFoldDB" id="A0A195DZC1"/>